<name>A0A6A6DTE1_9PEZI</name>
<dbReference type="AlphaFoldDB" id="A0A6A6DTE1"/>
<evidence type="ECO:0000313" key="2">
    <source>
        <dbReference type="EMBL" id="KAF2181652.1"/>
    </source>
</evidence>
<feature type="region of interest" description="Disordered" evidence="1">
    <location>
        <begin position="75"/>
        <end position="143"/>
    </location>
</feature>
<evidence type="ECO:0000313" key="3">
    <source>
        <dbReference type="Proteomes" id="UP000800200"/>
    </source>
</evidence>
<dbReference type="Proteomes" id="UP000800200">
    <property type="component" value="Unassembled WGS sequence"/>
</dbReference>
<organism evidence="2 3">
    <name type="scientific">Zopfia rhizophila CBS 207.26</name>
    <dbReference type="NCBI Taxonomy" id="1314779"/>
    <lineage>
        <taxon>Eukaryota</taxon>
        <taxon>Fungi</taxon>
        <taxon>Dikarya</taxon>
        <taxon>Ascomycota</taxon>
        <taxon>Pezizomycotina</taxon>
        <taxon>Dothideomycetes</taxon>
        <taxon>Dothideomycetes incertae sedis</taxon>
        <taxon>Zopfiaceae</taxon>
        <taxon>Zopfia</taxon>
    </lineage>
</organism>
<proteinExistence type="predicted"/>
<dbReference type="EMBL" id="ML994651">
    <property type="protein sequence ID" value="KAF2181652.1"/>
    <property type="molecule type" value="Genomic_DNA"/>
</dbReference>
<gene>
    <name evidence="2" type="ORF">K469DRAFT_691746</name>
</gene>
<accession>A0A6A6DTE1</accession>
<feature type="compositionally biased region" description="Polar residues" evidence="1">
    <location>
        <begin position="121"/>
        <end position="136"/>
    </location>
</feature>
<keyword evidence="3" id="KW-1185">Reference proteome</keyword>
<protein>
    <submittedName>
        <fullName evidence="2">Uncharacterized protein</fullName>
    </submittedName>
</protein>
<reference evidence="2" key="1">
    <citation type="journal article" date="2020" name="Stud. Mycol.">
        <title>101 Dothideomycetes genomes: a test case for predicting lifestyles and emergence of pathogens.</title>
        <authorList>
            <person name="Haridas S."/>
            <person name="Albert R."/>
            <person name="Binder M."/>
            <person name="Bloem J."/>
            <person name="Labutti K."/>
            <person name="Salamov A."/>
            <person name="Andreopoulos B."/>
            <person name="Baker S."/>
            <person name="Barry K."/>
            <person name="Bills G."/>
            <person name="Bluhm B."/>
            <person name="Cannon C."/>
            <person name="Castanera R."/>
            <person name="Culley D."/>
            <person name="Daum C."/>
            <person name="Ezra D."/>
            <person name="Gonzalez J."/>
            <person name="Henrissat B."/>
            <person name="Kuo A."/>
            <person name="Liang C."/>
            <person name="Lipzen A."/>
            <person name="Lutzoni F."/>
            <person name="Magnuson J."/>
            <person name="Mondo S."/>
            <person name="Nolan M."/>
            <person name="Ohm R."/>
            <person name="Pangilinan J."/>
            <person name="Park H.-J."/>
            <person name="Ramirez L."/>
            <person name="Alfaro M."/>
            <person name="Sun H."/>
            <person name="Tritt A."/>
            <person name="Yoshinaga Y."/>
            <person name="Zwiers L.-H."/>
            <person name="Turgeon B."/>
            <person name="Goodwin S."/>
            <person name="Spatafora J."/>
            <person name="Crous P."/>
            <person name="Grigoriev I."/>
        </authorList>
    </citation>
    <scope>NUCLEOTIDE SEQUENCE</scope>
    <source>
        <strain evidence="2">CBS 207.26</strain>
    </source>
</reference>
<sequence length="255" mass="27603">MRDYARGILKQSPRLAINGDSSLSQRSAHLRGPEKSTNESQSSSLHEATLELKAVVENMNIFKSKNLSAQEAKILDEAESSSEETPGPSDVETEVKEEPFEPDAPDTPTQGISEGKARGVNGSSHNVDVTDGTTQEELPKQPASDQIYQTYNGGLTPLFITDPFSEGSLPLGRGSPIDLQLHEVALTQVNAPSSSNTGPSNENFSDSLNHGYVCNSDLFGLHYLLRQPHRRPCAPIPLLHLASQERRPTAAHLVA</sequence>
<evidence type="ECO:0000256" key="1">
    <source>
        <dbReference type="SAM" id="MobiDB-lite"/>
    </source>
</evidence>
<feature type="region of interest" description="Disordered" evidence="1">
    <location>
        <begin position="1"/>
        <end position="46"/>
    </location>
</feature>